<dbReference type="Proteomes" id="UP001302494">
    <property type="component" value="Chromosome"/>
</dbReference>
<dbReference type="EMBL" id="CP116968">
    <property type="protein sequence ID" value="WNM60912.1"/>
    <property type="molecule type" value="Genomic_DNA"/>
</dbReference>
<name>A0AA96JUQ9_9BACT</name>
<proteinExistence type="predicted"/>
<protein>
    <submittedName>
        <fullName evidence="2">Uncharacterized protein</fullName>
    </submittedName>
</protein>
<evidence type="ECO:0000313" key="2">
    <source>
        <dbReference type="EMBL" id="WNM60912.1"/>
    </source>
</evidence>
<dbReference type="KEGG" id="nneo:PQG83_14245"/>
<sequence length="44" mass="4691">MIKDVFTAIDISLPDVEGQTNNKRLMPDPHPAASSVVATDIADP</sequence>
<evidence type="ECO:0000313" key="3">
    <source>
        <dbReference type="Proteomes" id="UP001302494"/>
    </source>
</evidence>
<evidence type="ECO:0000256" key="1">
    <source>
        <dbReference type="SAM" id="MobiDB-lite"/>
    </source>
</evidence>
<accession>A0AA96JUQ9</accession>
<organism evidence="2 3">
    <name type="scientific">Candidatus Nitrospira neomarina</name>
    <dbReference type="NCBI Taxonomy" id="3020899"/>
    <lineage>
        <taxon>Bacteria</taxon>
        <taxon>Pseudomonadati</taxon>
        <taxon>Nitrospirota</taxon>
        <taxon>Nitrospiria</taxon>
        <taxon>Nitrospirales</taxon>
        <taxon>Nitrospiraceae</taxon>
        <taxon>Nitrospira</taxon>
    </lineage>
</organism>
<dbReference type="RefSeq" id="WP_312742319.1">
    <property type="nucleotide sequence ID" value="NZ_CP116968.1"/>
</dbReference>
<feature type="region of interest" description="Disordered" evidence="1">
    <location>
        <begin position="18"/>
        <end position="44"/>
    </location>
</feature>
<keyword evidence="3" id="KW-1185">Reference proteome</keyword>
<reference evidence="2 3" key="1">
    <citation type="submission" date="2023-01" db="EMBL/GenBank/DDBJ databases">
        <title>Cultivation and genomic characterization of new, ubiquitous marine nitrite-oxidizing bacteria from the Nitrospirales.</title>
        <authorList>
            <person name="Mueller A.J."/>
            <person name="Daebeler A."/>
            <person name="Herbold C.W."/>
            <person name="Kirkegaard R.H."/>
            <person name="Daims H."/>
        </authorList>
    </citation>
    <scope>NUCLEOTIDE SEQUENCE [LARGE SCALE GENOMIC DNA]</scope>
    <source>
        <strain evidence="2 3">DK</strain>
    </source>
</reference>
<dbReference type="AlphaFoldDB" id="A0AA96JUQ9"/>
<gene>
    <name evidence="2" type="ORF">PQG83_14245</name>
</gene>